<dbReference type="AlphaFoldDB" id="S0EDA3"/>
<evidence type="ECO:0000313" key="1">
    <source>
        <dbReference type="EMBL" id="CCT72864.1"/>
    </source>
</evidence>
<gene>
    <name evidence="1" type="ORF">FFUJ_12758</name>
</gene>
<dbReference type="VEuPathDB" id="FungiDB:FFUJ_12758"/>
<name>S0EDA3_GIBF5</name>
<accession>S0EDA3</accession>
<sequence>MIPRLNCQSGSGSELKSAPSCLVLFNRFGTEDGQSLGHAPGRSNPGQPGFGFYSNQHLPFTVLPFTVLSAAGEALIAQPGA</sequence>
<organism evidence="1 2">
    <name type="scientific">Gibberella fujikuroi (strain CBS 195.34 / IMI 58289 / NRRL A-6831)</name>
    <name type="common">Bakanae and foot rot disease fungus</name>
    <name type="synonym">Fusarium fujikuroi</name>
    <dbReference type="NCBI Taxonomy" id="1279085"/>
    <lineage>
        <taxon>Eukaryota</taxon>
        <taxon>Fungi</taxon>
        <taxon>Dikarya</taxon>
        <taxon>Ascomycota</taxon>
        <taxon>Pezizomycotina</taxon>
        <taxon>Sordariomycetes</taxon>
        <taxon>Hypocreomycetidae</taxon>
        <taxon>Hypocreales</taxon>
        <taxon>Nectriaceae</taxon>
        <taxon>Fusarium</taxon>
        <taxon>Fusarium fujikuroi species complex</taxon>
    </lineage>
</organism>
<keyword evidence="2" id="KW-1185">Reference proteome</keyword>
<dbReference type="GeneID" id="35406214"/>
<evidence type="ECO:0000313" key="2">
    <source>
        <dbReference type="Proteomes" id="UP000016800"/>
    </source>
</evidence>
<dbReference type="EMBL" id="HF679030">
    <property type="protein sequence ID" value="CCT72864.1"/>
    <property type="molecule type" value="Genomic_DNA"/>
</dbReference>
<reference evidence="2" key="1">
    <citation type="journal article" date="2013" name="PLoS Pathog.">
        <title>Deciphering the cryptic genome: genome-wide analyses of the rice pathogen Fusarium fujikuroi reveal complex regulation of secondary metabolism and novel metabolites.</title>
        <authorList>
            <person name="Wiemann P."/>
            <person name="Sieber C.M."/>
            <person name="von Bargen K.W."/>
            <person name="Studt L."/>
            <person name="Niehaus E.M."/>
            <person name="Espino J.J."/>
            <person name="Huss K."/>
            <person name="Michielse C.B."/>
            <person name="Albermann S."/>
            <person name="Wagner D."/>
            <person name="Bergner S.V."/>
            <person name="Connolly L.R."/>
            <person name="Fischer A."/>
            <person name="Reuter G."/>
            <person name="Kleigrewe K."/>
            <person name="Bald T."/>
            <person name="Wingfield B.D."/>
            <person name="Ophir R."/>
            <person name="Freeman S."/>
            <person name="Hippler M."/>
            <person name="Smith K.M."/>
            <person name="Brown D.W."/>
            <person name="Proctor R.H."/>
            <person name="Munsterkotter M."/>
            <person name="Freitag M."/>
            <person name="Humpf H.U."/>
            <person name="Guldener U."/>
            <person name="Tudzynski B."/>
        </authorList>
    </citation>
    <scope>NUCLEOTIDE SEQUENCE [LARGE SCALE GENOMIC DNA]</scope>
    <source>
        <strain evidence="2">CBS 195.34 / IMI 58289 / NRRL A-6831</strain>
    </source>
</reference>
<protein>
    <submittedName>
        <fullName evidence="1">Uncharacterized protein</fullName>
    </submittedName>
</protein>
<proteinExistence type="predicted"/>
<dbReference type="HOGENOM" id="CLU_2574061_0_0_1"/>
<dbReference type="Proteomes" id="UP000016800">
    <property type="component" value="Chromosome VIII"/>
</dbReference>
<dbReference type="RefSeq" id="XP_023434942.1">
    <property type="nucleotide sequence ID" value="XM_023582402.1"/>
</dbReference>